<gene>
    <name evidence="1" type="ORF">GCM10007867_04050</name>
</gene>
<dbReference type="AlphaFoldDB" id="A0AAV5NBY5"/>
<dbReference type="InterPro" id="IPR004174">
    <property type="entry name" value="GpW"/>
</dbReference>
<proteinExistence type="predicted"/>
<dbReference type="InterPro" id="IPR036626">
    <property type="entry name" value="GpW_sf"/>
</dbReference>
<evidence type="ECO:0000313" key="2">
    <source>
        <dbReference type="Proteomes" id="UP001156614"/>
    </source>
</evidence>
<evidence type="ECO:0008006" key="3">
    <source>
        <dbReference type="Google" id="ProtNLM"/>
    </source>
</evidence>
<dbReference type="Gene3D" id="3.30.1580.10">
    <property type="entry name" value="Head-to-tail joining protein W"/>
    <property type="match status" value="1"/>
</dbReference>
<name>A0AAV5NBY5_9PROT</name>
<keyword evidence="2" id="KW-1185">Reference proteome</keyword>
<accession>A0AAV5NBY5</accession>
<dbReference type="Pfam" id="PF02831">
    <property type="entry name" value="gpW"/>
    <property type="match status" value="1"/>
</dbReference>
<sequence>MTTLSGRGQYVRKPPQTTLSGLTTAQLQANLATAQQAYNDLMIGGKPVAVSYSQVNGSRSVTYTAANKTDLTQYIQLLQKQLGISRRRPMRFVFR</sequence>
<dbReference type="Proteomes" id="UP001156614">
    <property type="component" value="Unassembled WGS sequence"/>
</dbReference>
<organism evidence="1 2">
    <name type="scientific">Gluconobacter cerinus</name>
    <dbReference type="NCBI Taxonomy" id="38307"/>
    <lineage>
        <taxon>Bacteria</taxon>
        <taxon>Pseudomonadati</taxon>
        <taxon>Pseudomonadota</taxon>
        <taxon>Alphaproteobacteria</taxon>
        <taxon>Acetobacterales</taxon>
        <taxon>Acetobacteraceae</taxon>
        <taxon>Gluconobacter</taxon>
    </lineage>
</organism>
<dbReference type="RefSeq" id="WP_099212590.1">
    <property type="nucleotide sequence ID" value="NZ_BEWM01000003.1"/>
</dbReference>
<dbReference type="GO" id="GO:0019058">
    <property type="term" value="P:viral life cycle"/>
    <property type="evidence" value="ECO:0007669"/>
    <property type="project" value="InterPro"/>
</dbReference>
<reference evidence="2" key="1">
    <citation type="journal article" date="2019" name="Int. J. Syst. Evol. Microbiol.">
        <title>The Global Catalogue of Microorganisms (GCM) 10K type strain sequencing project: providing services to taxonomists for standard genome sequencing and annotation.</title>
        <authorList>
            <consortium name="The Broad Institute Genomics Platform"/>
            <consortium name="The Broad Institute Genome Sequencing Center for Infectious Disease"/>
            <person name="Wu L."/>
            <person name="Ma J."/>
        </authorList>
    </citation>
    <scope>NUCLEOTIDE SEQUENCE [LARGE SCALE GENOMIC DNA]</scope>
    <source>
        <strain evidence="2">NBRC 3267</strain>
    </source>
</reference>
<protein>
    <recommendedName>
        <fullName evidence="3">Phage head-tail adapter protein</fullName>
    </recommendedName>
</protein>
<comment type="caution">
    <text evidence="1">The sequence shown here is derived from an EMBL/GenBank/DDBJ whole genome shotgun (WGS) entry which is preliminary data.</text>
</comment>
<evidence type="ECO:0000313" key="1">
    <source>
        <dbReference type="EMBL" id="GLQ61560.1"/>
    </source>
</evidence>
<dbReference type="EMBL" id="BSNU01000001">
    <property type="protein sequence ID" value="GLQ61560.1"/>
    <property type="molecule type" value="Genomic_DNA"/>
</dbReference>
<dbReference type="SUPFAM" id="SSF64210">
    <property type="entry name" value="Head-to-tail joining protein W, gpW"/>
    <property type="match status" value="1"/>
</dbReference>